<evidence type="ECO:0000313" key="2">
    <source>
        <dbReference type="EMBL" id="MBW2960504.1"/>
    </source>
</evidence>
<dbReference type="EMBL" id="JAHWDF010000001">
    <property type="protein sequence ID" value="MBW2960504.1"/>
    <property type="molecule type" value="Genomic_DNA"/>
</dbReference>
<proteinExistence type="predicted"/>
<gene>
    <name evidence="2" type="ORF">KW502_01650</name>
</gene>
<reference evidence="2 3" key="1">
    <citation type="submission" date="2021-07" db="EMBL/GenBank/DDBJ databases">
        <title>Mesonia aestuariivivens sp. nov., isolated from a tidal flat.</title>
        <authorList>
            <person name="Kim Y.-O."/>
            <person name="Yoon J.-H."/>
        </authorList>
    </citation>
    <scope>NUCLEOTIDE SEQUENCE [LARGE SCALE GENOMIC DNA]</scope>
    <source>
        <strain evidence="2 3">JHPTF-M18</strain>
    </source>
</reference>
<dbReference type="RefSeq" id="WP_219038786.1">
    <property type="nucleotide sequence ID" value="NZ_JAHWDF010000001.1"/>
</dbReference>
<feature type="transmembrane region" description="Helical" evidence="1">
    <location>
        <begin position="20"/>
        <end position="47"/>
    </location>
</feature>
<keyword evidence="1" id="KW-1133">Transmembrane helix</keyword>
<organism evidence="2 3">
    <name type="scientific">Mesonia aestuariivivens</name>
    <dbReference type="NCBI Taxonomy" id="2796128"/>
    <lineage>
        <taxon>Bacteria</taxon>
        <taxon>Pseudomonadati</taxon>
        <taxon>Bacteroidota</taxon>
        <taxon>Flavobacteriia</taxon>
        <taxon>Flavobacteriales</taxon>
        <taxon>Flavobacteriaceae</taxon>
        <taxon>Mesonia</taxon>
    </lineage>
</organism>
<keyword evidence="1" id="KW-0812">Transmembrane</keyword>
<evidence type="ECO:0000313" key="3">
    <source>
        <dbReference type="Proteomes" id="UP000719267"/>
    </source>
</evidence>
<evidence type="ECO:0000256" key="1">
    <source>
        <dbReference type="SAM" id="Phobius"/>
    </source>
</evidence>
<comment type="caution">
    <text evidence="2">The sequence shown here is derived from an EMBL/GenBank/DDBJ whole genome shotgun (WGS) entry which is preliminary data.</text>
</comment>
<accession>A0ABS6VY45</accession>
<protein>
    <submittedName>
        <fullName evidence="2">HEAT repeat domain-containing protein</fullName>
    </submittedName>
</protein>
<dbReference type="Proteomes" id="UP000719267">
    <property type="component" value="Unassembled WGS sequence"/>
</dbReference>
<keyword evidence="1" id="KW-0472">Membrane</keyword>
<name>A0ABS6VY45_9FLAO</name>
<sequence>MKIVSLLKELWASFNGLPFFVKFNITAGLLFFFMIVFLVFFIVSLRYRKLLIVVKRKSFEKELANMINEYLFLDEYSEKQRSTFITYLKKDQLAREVALEQFLIFTENFTGEYIERLKFFFEEVGLANYLFNVLAKGKWVDQVKAIHILSELKIKNDELMVPFLKHKRQKIKEQAILYFIKTANDKPLEFLEELTQELTLWEQIHIEHSLRYSYIGEVPNFATYINHKLTSVSIFNIRMIRLFNQYESIEQLMPKLNEGNQAIKKEVIRTLTTLNVSNALPFILQNLKDDGFLVQKEIIKAISQMGDYQMLINLNLNLDNPYLELAFQNAKYNLKSTS</sequence>
<keyword evidence="3" id="KW-1185">Reference proteome</keyword>